<organism evidence="1 2">
    <name type="scientific">Syntrophomonas wolfei</name>
    <dbReference type="NCBI Taxonomy" id="863"/>
    <lineage>
        <taxon>Bacteria</taxon>
        <taxon>Bacillati</taxon>
        <taxon>Bacillota</taxon>
        <taxon>Clostridia</taxon>
        <taxon>Eubacteriales</taxon>
        <taxon>Syntrophomonadaceae</taxon>
        <taxon>Syntrophomonas</taxon>
    </lineage>
</organism>
<dbReference type="AlphaFoldDB" id="A0A354YUV1"/>
<sequence>MKAIIERFEGDFALLEIRDKGQVIKVRRAKLPPAAREGDVVFCQGEEWLIDQKATAALKKEVEDLAAELWQD</sequence>
<evidence type="ECO:0000313" key="1">
    <source>
        <dbReference type="EMBL" id="HBK52959.1"/>
    </source>
</evidence>
<dbReference type="Pfam" id="PF11213">
    <property type="entry name" value="DUF3006"/>
    <property type="match status" value="1"/>
</dbReference>
<accession>A0A354YUV1</accession>
<dbReference type="InterPro" id="IPR021377">
    <property type="entry name" value="DUF3006"/>
</dbReference>
<dbReference type="EMBL" id="DNZF01000071">
    <property type="protein sequence ID" value="HBK52959.1"/>
    <property type="molecule type" value="Genomic_DNA"/>
</dbReference>
<proteinExistence type="predicted"/>
<protein>
    <submittedName>
        <fullName evidence="1">DUF3006 domain-containing protein</fullName>
    </submittedName>
</protein>
<gene>
    <name evidence="1" type="ORF">DDZ44_03340</name>
</gene>
<reference evidence="1 2" key="1">
    <citation type="journal article" date="2018" name="Nat. Biotechnol.">
        <title>A standardized bacterial taxonomy based on genome phylogeny substantially revises the tree of life.</title>
        <authorList>
            <person name="Parks D.H."/>
            <person name="Chuvochina M."/>
            <person name="Waite D.W."/>
            <person name="Rinke C."/>
            <person name="Skarshewski A."/>
            <person name="Chaumeil P.A."/>
            <person name="Hugenholtz P."/>
        </authorList>
    </citation>
    <scope>NUCLEOTIDE SEQUENCE [LARGE SCALE GENOMIC DNA]</scope>
    <source>
        <strain evidence="1">UBA10948</strain>
    </source>
</reference>
<dbReference type="Proteomes" id="UP000263273">
    <property type="component" value="Unassembled WGS sequence"/>
</dbReference>
<evidence type="ECO:0000313" key="2">
    <source>
        <dbReference type="Proteomes" id="UP000263273"/>
    </source>
</evidence>
<name>A0A354YUV1_9FIRM</name>
<dbReference type="STRING" id="378794.GCA_001570625_01853"/>
<dbReference type="RefSeq" id="WP_276621490.1">
    <property type="nucleotide sequence ID" value="NZ_DHSN01000093.1"/>
</dbReference>
<comment type="caution">
    <text evidence="1">The sequence shown here is derived from an EMBL/GenBank/DDBJ whole genome shotgun (WGS) entry which is preliminary data.</text>
</comment>